<dbReference type="OrthoDB" id="3220614at2759"/>
<dbReference type="Proteomes" id="UP000736335">
    <property type="component" value="Unassembled WGS sequence"/>
</dbReference>
<keyword evidence="3" id="KW-1185">Reference proteome</keyword>
<feature type="compositionally biased region" description="Acidic residues" evidence="1">
    <location>
        <begin position="679"/>
        <end position="689"/>
    </location>
</feature>
<dbReference type="EMBL" id="WIUZ02000008">
    <property type="protein sequence ID" value="KAF9784523.1"/>
    <property type="molecule type" value="Genomic_DNA"/>
</dbReference>
<feature type="compositionally biased region" description="Basic residues" evidence="1">
    <location>
        <begin position="504"/>
        <end position="513"/>
    </location>
</feature>
<dbReference type="Pfam" id="PF20414">
    <property type="entry name" value="DUF6698"/>
    <property type="match status" value="1"/>
</dbReference>
<feature type="region of interest" description="Disordered" evidence="1">
    <location>
        <begin position="461"/>
        <end position="549"/>
    </location>
</feature>
<evidence type="ECO:0000313" key="3">
    <source>
        <dbReference type="Proteomes" id="UP000736335"/>
    </source>
</evidence>
<evidence type="ECO:0000256" key="1">
    <source>
        <dbReference type="SAM" id="MobiDB-lite"/>
    </source>
</evidence>
<comment type="caution">
    <text evidence="2">The sequence shown here is derived from an EMBL/GenBank/DDBJ whole genome shotgun (WGS) entry which is preliminary data.</text>
</comment>
<evidence type="ECO:0000313" key="2">
    <source>
        <dbReference type="EMBL" id="KAF9784523.1"/>
    </source>
</evidence>
<feature type="compositionally biased region" description="Basic and acidic residues" evidence="1">
    <location>
        <begin position="540"/>
        <end position="549"/>
    </location>
</feature>
<feature type="region of interest" description="Disordered" evidence="1">
    <location>
        <begin position="629"/>
        <end position="689"/>
    </location>
</feature>
<organism evidence="2 3">
    <name type="scientific">Thelephora terrestris</name>
    <dbReference type="NCBI Taxonomy" id="56493"/>
    <lineage>
        <taxon>Eukaryota</taxon>
        <taxon>Fungi</taxon>
        <taxon>Dikarya</taxon>
        <taxon>Basidiomycota</taxon>
        <taxon>Agaricomycotina</taxon>
        <taxon>Agaricomycetes</taxon>
        <taxon>Thelephorales</taxon>
        <taxon>Thelephoraceae</taxon>
        <taxon>Thelephora</taxon>
    </lineage>
</organism>
<reference evidence="2" key="2">
    <citation type="submission" date="2020-11" db="EMBL/GenBank/DDBJ databases">
        <authorList>
            <consortium name="DOE Joint Genome Institute"/>
            <person name="Kuo A."/>
            <person name="Miyauchi S."/>
            <person name="Kiss E."/>
            <person name="Drula E."/>
            <person name="Kohler A."/>
            <person name="Sanchez-Garcia M."/>
            <person name="Andreopoulos B."/>
            <person name="Barry K.W."/>
            <person name="Bonito G."/>
            <person name="Buee M."/>
            <person name="Carver A."/>
            <person name="Chen C."/>
            <person name="Cichocki N."/>
            <person name="Clum A."/>
            <person name="Culley D."/>
            <person name="Crous P.W."/>
            <person name="Fauchery L."/>
            <person name="Girlanda M."/>
            <person name="Hayes R."/>
            <person name="Keri Z."/>
            <person name="Labutti K."/>
            <person name="Lipzen A."/>
            <person name="Lombard V."/>
            <person name="Magnuson J."/>
            <person name="Maillard F."/>
            <person name="Morin E."/>
            <person name="Murat C."/>
            <person name="Nolan M."/>
            <person name="Ohm R."/>
            <person name="Pangilinan J."/>
            <person name="Pereira M."/>
            <person name="Perotto S."/>
            <person name="Peter M."/>
            <person name="Riley R."/>
            <person name="Sitrit Y."/>
            <person name="Stielow B."/>
            <person name="Szollosi G."/>
            <person name="Zifcakova L."/>
            <person name="Stursova M."/>
            <person name="Spatafora J.W."/>
            <person name="Tedersoo L."/>
            <person name="Vaario L.-M."/>
            <person name="Yamada A."/>
            <person name="Yan M."/>
            <person name="Wang P."/>
            <person name="Xu J."/>
            <person name="Bruns T."/>
            <person name="Baldrian P."/>
            <person name="Vilgalys R."/>
            <person name="Henrissat B."/>
            <person name="Grigoriev I.V."/>
            <person name="Hibbett D."/>
            <person name="Nagy L.G."/>
            <person name="Martin F.M."/>
        </authorList>
    </citation>
    <scope>NUCLEOTIDE SEQUENCE</scope>
    <source>
        <strain evidence="2">UH-Tt-Lm1</strain>
    </source>
</reference>
<reference evidence="2" key="1">
    <citation type="journal article" date="2020" name="Nat. Commun.">
        <title>Large-scale genome sequencing of mycorrhizal fungi provides insights into the early evolution of symbiotic traits.</title>
        <authorList>
            <person name="Miyauchi S."/>
            <person name="Kiss E."/>
            <person name="Kuo A."/>
            <person name="Drula E."/>
            <person name="Kohler A."/>
            <person name="Sanchez-Garcia M."/>
            <person name="Morin E."/>
            <person name="Andreopoulos B."/>
            <person name="Barry K.W."/>
            <person name="Bonito G."/>
            <person name="Buee M."/>
            <person name="Carver A."/>
            <person name="Chen C."/>
            <person name="Cichocki N."/>
            <person name="Clum A."/>
            <person name="Culley D."/>
            <person name="Crous P.W."/>
            <person name="Fauchery L."/>
            <person name="Girlanda M."/>
            <person name="Hayes R.D."/>
            <person name="Keri Z."/>
            <person name="LaButti K."/>
            <person name="Lipzen A."/>
            <person name="Lombard V."/>
            <person name="Magnuson J."/>
            <person name="Maillard F."/>
            <person name="Murat C."/>
            <person name="Nolan M."/>
            <person name="Ohm R.A."/>
            <person name="Pangilinan J."/>
            <person name="Pereira M.F."/>
            <person name="Perotto S."/>
            <person name="Peter M."/>
            <person name="Pfister S."/>
            <person name="Riley R."/>
            <person name="Sitrit Y."/>
            <person name="Stielow J.B."/>
            <person name="Szollosi G."/>
            <person name="Zifcakova L."/>
            <person name="Stursova M."/>
            <person name="Spatafora J.W."/>
            <person name="Tedersoo L."/>
            <person name="Vaario L.M."/>
            <person name="Yamada A."/>
            <person name="Yan M."/>
            <person name="Wang P."/>
            <person name="Xu J."/>
            <person name="Bruns T."/>
            <person name="Baldrian P."/>
            <person name="Vilgalys R."/>
            <person name="Dunand C."/>
            <person name="Henrissat B."/>
            <person name="Grigoriev I.V."/>
            <person name="Hibbett D."/>
            <person name="Nagy L.G."/>
            <person name="Martin F.M."/>
        </authorList>
    </citation>
    <scope>NUCLEOTIDE SEQUENCE</scope>
    <source>
        <strain evidence="2">UH-Tt-Lm1</strain>
    </source>
</reference>
<name>A0A9P6L5P4_9AGAM</name>
<gene>
    <name evidence="2" type="ORF">BJ322DRAFT_1109240</name>
</gene>
<dbReference type="AlphaFoldDB" id="A0A9P6L5P4"/>
<protein>
    <submittedName>
        <fullName evidence="2">Uncharacterized protein</fullName>
    </submittedName>
</protein>
<feature type="compositionally biased region" description="Polar residues" evidence="1">
    <location>
        <begin position="665"/>
        <end position="674"/>
    </location>
</feature>
<dbReference type="InterPro" id="IPR046521">
    <property type="entry name" value="DUF6698"/>
</dbReference>
<proteinExistence type="predicted"/>
<feature type="compositionally biased region" description="Basic residues" evidence="1">
    <location>
        <begin position="639"/>
        <end position="653"/>
    </location>
</feature>
<sequence length="689" mass="77478">MARHQVSEGLVEKKRPRRKFSLMSLGSRTKGWDKNAPSSDCRYGVFGKRMQRSIMGFGSLATAIYLRELISEVTLNMSHGTPDPGKSEMRYFHERLGYHKGNKTTEYKTMARAVGALFKRFPDFKRDITQAKTDTQPLIVKIRKIMKGAHAARNADANSIRSDIFILSHDDAEKRGWSMPAAIEKTNRGIKSESTARFLLPFAERNKYLEDPAAYREKVERNQIKFSLSGTWSAILYDESMAEDDDELAGLFRSETLLRCGITIFCSPSAGRGWKYPEPGARSFAASQKESNAEINGIKEITPEAIAYISTLAVFAVHDSGYFRRDLGGIDLSELYHDVVAVLRMKTEWAAETLEFWNSNLQESSLVTEKMKSLSPRLTARTDFGNLKKNSEKGRDFQKLVLVCPVHEFCLRSARAIIKILVTFHLSHLRLARIMEAGLLPQYTHPTADIFDLLDQPTARKSQADSHLHQLAPQSLGNKQKRRTSVPDSDSDPNDADNTVTPPQRKRIRKRRSVTPEPAVGRTGGQAVDVLSLRPLGRTGGDESDHGNNHIDLSEWEDVCKDIKKLCKRATAADLKEISAELSKIASMSARQGTRYYNVNYDRINWWKMDIERNYKRVQLDKTLGSDALSAATSSKGPAPKKKAPAKTRKVIPKKPVPPPRVTRSMSAQVSRQLNPPDDQLEPLTDVDD</sequence>
<accession>A0A9P6L5P4</accession>